<organism evidence="6 7">
    <name type="scientific">Temnothorax curvispinosus</name>
    <dbReference type="NCBI Taxonomy" id="300111"/>
    <lineage>
        <taxon>Eukaryota</taxon>
        <taxon>Metazoa</taxon>
        <taxon>Ecdysozoa</taxon>
        <taxon>Arthropoda</taxon>
        <taxon>Hexapoda</taxon>
        <taxon>Insecta</taxon>
        <taxon>Pterygota</taxon>
        <taxon>Neoptera</taxon>
        <taxon>Endopterygota</taxon>
        <taxon>Hymenoptera</taxon>
        <taxon>Apocrita</taxon>
        <taxon>Aculeata</taxon>
        <taxon>Formicoidea</taxon>
        <taxon>Formicidae</taxon>
        <taxon>Myrmicinae</taxon>
        <taxon>Temnothorax</taxon>
    </lineage>
</organism>
<proteinExistence type="predicted"/>
<evidence type="ECO:0000313" key="7">
    <source>
        <dbReference type="RefSeq" id="XP_024871222.1"/>
    </source>
</evidence>
<evidence type="ECO:0000256" key="1">
    <source>
        <dbReference type="ARBA" id="ARBA00022723"/>
    </source>
</evidence>
<dbReference type="AlphaFoldDB" id="A0A6J1PNG5"/>
<name>A0A6J1PNG5_9HYME</name>
<feature type="non-terminal residue" evidence="7">
    <location>
        <position position="157"/>
    </location>
</feature>
<gene>
    <name evidence="7" type="primary">LOC112454202</name>
</gene>
<evidence type="ECO:0000259" key="5">
    <source>
        <dbReference type="PROSITE" id="PS50808"/>
    </source>
</evidence>
<evidence type="ECO:0000256" key="3">
    <source>
        <dbReference type="ARBA" id="ARBA00022833"/>
    </source>
</evidence>
<dbReference type="GeneID" id="112454202"/>
<keyword evidence="2 4" id="KW-0863">Zinc-finger</keyword>
<dbReference type="InterPro" id="IPR003656">
    <property type="entry name" value="Znf_BED"/>
</dbReference>
<keyword evidence="6" id="KW-1185">Reference proteome</keyword>
<dbReference type="GO" id="GO:0003677">
    <property type="term" value="F:DNA binding"/>
    <property type="evidence" value="ECO:0007669"/>
    <property type="project" value="InterPro"/>
</dbReference>
<accession>A0A6J1PNG5</accession>
<keyword evidence="1" id="KW-0479">Metal-binding</keyword>
<evidence type="ECO:0000313" key="6">
    <source>
        <dbReference type="Proteomes" id="UP000504618"/>
    </source>
</evidence>
<dbReference type="RefSeq" id="XP_024871222.1">
    <property type="nucleotide sequence ID" value="XM_025015454.1"/>
</dbReference>
<feature type="domain" description="BED-type" evidence="5">
    <location>
        <begin position="28"/>
        <end position="81"/>
    </location>
</feature>
<dbReference type="Proteomes" id="UP000504618">
    <property type="component" value="Unplaced"/>
</dbReference>
<dbReference type="Pfam" id="PF02892">
    <property type="entry name" value="zf-BED"/>
    <property type="match status" value="1"/>
</dbReference>
<protein>
    <submittedName>
        <fullName evidence="7">Uncharacterized protein LOC112454202</fullName>
    </submittedName>
</protein>
<evidence type="ECO:0000256" key="4">
    <source>
        <dbReference type="PROSITE-ProRule" id="PRU00027"/>
    </source>
</evidence>
<dbReference type="PROSITE" id="PS50808">
    <property type="entry name" value="ZF_BED"/>
    <property type="match status" value="1"/>
</dbReference>
<reference evidence="7" key="1">
    <citation type="submission" date="2025-08" db="UniProtKB">
        <authorList>
            <consortium name="RefSeq"/>
        </authorList>
    </citation>
    <scope>IDENTIFICATION</scope>
    <source>
        <tissue evidence="7">Whole body</tissue>
    </source>
</reference>
<evidence type="ECO:0000256" key="2">
    <source>
        <dbReference type="ARBA" id="ARBA00022771"/>
    </source>
</evidence>
<dbReference type="GO" id="GO:0008270">
    <property type="term" value="F:zinc ion binding"/>
    <property type="evidence" value="ECO:0007669"/>
    <property type="project" value="UniProtKB-KW"/>
</dbReference>
<sequence length="157" mass="18532">MEHLRTHLRRHFTSIQSPDETIIMAPRRKHSKLWNYFEELKPTLLKCMTCKKEIKTPNPTIRTKRMRAHILNVHGISLDNDIHTLPDNLRQCYSELPGYKAKVNNCGKTVSFLTNVGNLRNHLRRHSTITQSRDETTPTTKRSKLWNYFEELKPTLL</sequence>
<keyword evidence="3" id="KW-0862">Zinc</keyword>